<dbReference type="Pfam" id="PF26449">
    <property type="entry name" value="DUF8128"/>
    <property type="match status" value="1"/>
</dbReference>
<keyword evidence="1" id="KW-0472">Membrane</keyword>
<dbReference type="InterPro" id="IPR058441">
    <property type="entry name" value="DUF8128"/>
</dbReference>
<accession>A0A1G2G6P9</accession>
<feature type="transmembrane region" description="Helical" evidence="1">
    <location>
        <begin position="12"/>
        <end position="40"/>
    </location>
</feature>
<evidence type="ECO:0000313" key="4">
    <source>
        <dbReference type="Proteomes" id="UP000177785"/>
    </source>
</evidence>
<evidence type="ECO:0000256" key="1">
    <source>
        <dbReference type="SAM" id="Phobius"/>
    </source>
</evidence>
<comment type="caution">
    <text evidence="3">The sequence shown here is derived from an EMBL/GenBank/DDBJ whole genome shotgun (WGS) entry which is preliminary data.</text>
</comment>
<dbReference type="Proteomes" id="UP000177785">
    <property type="component" value="Unassembled WGS sequence"/>
</dbReference>
<gene>
    <name evidence="3" type="ORF">A2756_01950</name>
</gene>
<evidence type="ECO:0000313" key="3">
    <source>
        <dbReference type="EMBL" id="OGZ45650.1"/>
    </source>
</evidence>
<dbReference type="EMBL" id="MHNL01000005">
    <property type="protein sequence ID" value="OGZ45650.1"/>
    <property type="molecule type" value="Genomic_DNA"/>
</dbReference>
<keyword evidence="1" id="KW-1133">Transmembrane helix</keyword>
<keyword evidence="1" id="KW-0812">Transmembrane</keyword>
<feature type="domain" description="DUF8128" evidence="2">
    <location>
        <begin position="47"/>
        <end position="289"/>
    </location>
</feature>
<sequence>MGNATVLSGDLFINLIATAVQTWFIWFPVFSVLVFLDLWVPYIRNLSKARVEWVLLEIKIPREILKGPKVMEQFFASIHNLRMSPGNLVERYWLGDVSLPFSFELVSLDGEIHFFLRSPKKFKNVLEANLYAYYPDLEISVAEDYTKKVPKTTAELYRNGYDVWGSELILAKEDAYPIRTYMEFETMDDYSKFDPITTLLEILAKLKPGEQAWLQILLVPAEDSWHESGKKLVAELQKKTRVSTVIGGEEVSMVDRTPGQVNVMKAIEANVAKPGFYTLMRVVYVARKDVYSSGYIKGGMLGAFNQFALQTMNSFKHNSKIRTETTWYYSPYFFPSWRLEMRKQSILGQYRRRNMPETSFMGMYRTGGTVAHSNSSVFILNIEELATIFHFPTTLVLTAPIMRRVESKRVGPPAGLPIFGTDESKIPGFE</sequence>
<dbReference type="AlphaFoldDB" id="A0A1G2G6P9"/>
<dbReference type="STRING" id="1802115.A2756_01950"/>
<evidence type="ECO:0000259" key="2">
    <source>
        <dbReference type="Pfam" id="PF26449"/>
    </source>
</evidence>
<proteinExistence type="predicted"/>
<organism evidence="3 4">
    <name type="scientific">Candidatus Ryanbacteria bacterium RIFCSPHIGHO2_01_FULL_48_27</name>
    <dbReference type="NCBI Taxonomy" id="1802115"/>
    <lineage>
        <taxon>Bacteria</taxon>
        <taxon>Candidatus Ryaniibacteriota</taxon>
    </lineage>
</organism>
<name>A0A1G2G6P9_9BACT</name>
<reference evidence="3 4" key="1">
    <citation type="journal article" date="2016" name="Nat. Commun.">
        <title>Thousands of microbial genomes shed light on interconnected biogeochemical processes in an aquifer system.</title>
        <authorList>
            <person name="Anantharaman K."/>
            <person name="Brown C.T."/>
            <person name="Hug L.A."/>
            <person name="Sharon I."/>
            <person name="Castelle C.J."/>
            <person name="Probst A.J."/>
            <person name="Thomas B.C."/>
            <person name="Singh A."/>
            <person name="Wilkins M.J."/>
            <person name="Karaoz U."/>
            <person name="Brodie E.L."/>
            <person name="Williams K.H."/>
            <person name="Hubbard S.S."/>
            <person name="Banfield J.F."/>
        </authorList>
    </citation>
    <scope>NUCLEOTIDE SEQUENCE [LARGE SCALE GENOMIC DNA]</scope>
</reference>
<protein>
    <recommendedName>
        <fullName evidence="2">DUF8128 domain-containing protein</fullName>
    </recommendedName>
</protein>